<dbReference type="GO" id="GO:0016787">
    <property type="term" value="F:hydrolase activity"/>
    <property type="evidence" value="ECO:0007669"/>
    <property type="project" value="InterPro"/>
</dbReference>
<feature type="domain" description="Calcineurin-like phosphoesterase" evidence="1">
    <location>
        <begin position="8"/>
        <end position="215"/>
    </location>
</feature>
<evidence type="ECO:0000313" key="3">
    <source>
        <dbReference type="Proteomes" id="UP000190074"/>
    </source>
</evidence>
<dbReference type="RefSeq" id="WP_074323838.1">
    <property type="nucleotide sequence ID" value="NZ_FVGW01000004.1"/>
</dbReference>
<evidence type="ECO:0000313" key="2">
    <source>
        <dbReference type="EMBL" id="SKM02641.1"/>
    </source>
</evidence>
<reference evidence="2 3" key="1">
    <citation type="submission" date="2016-11" db="EMBL/GenBank/DDBJ databases">
        <authorList>
            <consortium name="Pathogen Informatics"/>
        </authorList>
    </citation>
    <scope>NUCLEOTIDE SEQUENCE [LARGE SCALE GENOMIC DNA]</scope>
    <source>
        <strain evidence="2 3">911</strain>
    </source>
</reference>
<dbReference type="Proteomes" id="UP000190074">
    <property type="component" value="Unassembled WGS sequence"/>
</dbReference>
<dbReference type="EMBL" id="FVGW01000004">
    <property type="protein sequence ID" value="SKM02641.1"/>
    <property type="molecule type" value="Genomic_DNA"/>
</dbReference>
<dbReference type="InterPro" id="IPR029052">
    <property type="entry name" value="Metallo-depent_PP-like"/>
</dbReference>
<evidence type="ECO:0000259" key="1">
    <source>
        <dbReference type="Pfam" id="PF00149"/>
    </source>
</evidence>
<dbReference type="Gene3D" id="3.60.21.10">
    <property type="match status" value="1"/>
</dbReference>
<dbReference type="AlphaFoldDB" id="A0A1U0U2Q9"/>
<dbReference type="CDD" id="cd00838">
    <property type="entry name" value="MPP_superfamily"/>
    <property type="match status" value="2"/>
</dbReference>
<accession>A0A1U0U2Q9</accession>
<organism evidence="2 3">
    <name type="scientific">Mycobacteroides abscessus subsp. massiliense</name>
    <dbReference type="NCBI Taxonomy" id="1962118"/>
    <lineage>
        <taxon>Bacteria</taxon>
        <taxon>Bacillati</taxon>
        <taxon>Actinomycetota</taxon>
        <taxon>Actinomycetes</taxon>
        <taxon>Mycobacteriales</taxon>
        <taxon>Mycobacteriaceae</taxon>
        <taxon>Mycobacteroides</taxon>
        <taxon>Mycobacteroides abscessus</taxon>
    </lineage>
</organism>
<dbReference type="SUPFAM" id="SSF56300">
    <property type="entry name" value="Metallo-dependent phosphatases"/>
    <property type="match status" value="1"/>
</dbReference>
<dbReference type="InterPro" id="IPR004843">
    <property type="entry name" value="Calcineurin-like_PHP"/>
</dbReference>
<gene>
    <name evidence="2" type="ORF">SAMEA2259716_02336</name>
</gene>
<dbReference type="Pfam" id="PF00149">
    <property type="entry name" value="Metallophos"/>
    <property type="match status" value="1"/>
</dbReference>
<sequence length="259" mass="29324">MVVTEPNKVMVAGDWHGNPYWAEQAIKYAKRSGADMIVHVGDYGFWTPSERTYAYLLGSNQLLEELDMRLIWVDGNHEDHSQLDECNIPGGKPTVFGDLDRIMHLPRGFRWEWWGMTWMALGGAHSVDRSWRREGHDWWPGEVLSGEQVEYASRPGGVDVIVAHDAPRGFAIPGIGSGNEFPSEDLLAAESHRGLVREVVDATKPSLFFHGHYHVNYRARLEREGGTTEIFGLDRDNSTIARNTMFLTREDLGQMVSSR</sequence>
<proteinExistence type="predicted"/>
<protein>
    <submittedName>
        <fullName evidence="2">Phosphodiesterase, MJ0936 family</fullName>
    </submittedName>
</protein>
<name>A0A1U0U2Q9_9MYCO</name>